<accession>A0AAD9UJA5</accession>
<protein>
    <submittedName>
        <fullName evidence="1">Uncharacterized protein</fullName>
    </submittedName>
</protein>
<evidence type="ECO:0000313" key="2">
    <source>
        <dbReference type="Proteomes" id="UP001209878"/>
    </source>
</evidence>
<comment type="caution">
    <text evidence="1">The sequence shown here is derived from an EMBL/GenBank/DDBJ whole genome shotgun (WGS) entry which is preliminary data.</text>
</comment>
<sequence length="105" mass="12496">MREVERDLLGKREDAARVLKELKRSNMKTRTEKEIWSGANTTVPRDVTAKGNTNYFEEQQYQLKRELEQKMSCHAEVMENRRQVSHDSIQQLQRQLNNLEQVTFT</sequence>
<dbReference type="EMBL" id="JAODUO010000053">
    <property type="protein sequence ID" value="KAK2191426.1"/>
    <property type="molecule type" value="Genomic_DNA"/>
</dbReference>
<proteinExistence type="predicted"/>
<keyword evidence="2" id="KW-1185">Reference proteome</keyword>
<gene>
    <name evidence="1" type="ORF">NP493_53g12052</name>
</gene>
<organism evidence="1 2">
    <name type="scientific">Ridgeia piscesae</name>
    <name type="common">Tubeworm</name>
    <dbReference type="NCBI Taxonomy" id="27915"/>
    <lineage>
        <taxon>Eukaryota</taxon>
        <taxon>Metazoa</taxon>
        <taxon>Spiralia</taxon>
        <taxon>Lophotrochozoa</taxon>
        <taxon>Annelida</taxon>
        <taxon>Polychaeta</taxon>
        <taxon>Sedentaria</taxon>
        <taxon>Canalipalpata</taxon>
        <taxon>Sabellida</taxon>
        <taxon>Siboglinidae</taxon>
        <taxon>Ridgeia</taxon>
    </lineage>
</organism>
<name>A0AAD9UJA5_RIDPI</name>
<dbReference type="AlphaFoldDB" id="A0AAD9UJA5"/>
<evidence type="ECO:0000313" key="1">
    <source>
        <dbReference type="EMBL" id="KAK2191426.1"/>
    </source>
</evidence>
<dbReference type="Proteomes" id="UP001209878">
    <property type="component" value="Unassembled WGS sequence"/>
</dbReference>
<reference evidence="1" key="1">
    <citation type="journal article" date="2023" name="Mol. Biol. Evol.">
        <title>Third-Generation Sequencing Reveals the Adaptive Role of the Epigenome in Three Deep-Sea Polychaetes.</title>
        <authorList>
            <person name="Perez M."/>
            <person name="Aroh O."/>
            <person name="Sun Y."/>
            <person name="Lan Y."/>
            <person name="Juniper S.K."/>
            <person name="Young C.R."/>
            <person name="Angers B."/>
            <person name="Qian P.Y."/>
        </authorList>
    </citation>
    <scope>NUCLEOTIDE SEQUENCE</scope>
    <source>
        <strain evidence="1">R07B-5</strain>
    </source>
</reference>